<dbReference type="Proteomes" id="UP001177023">
    <property type="component" value="Unassembled WGS sequence"/>
</dbReference>
<reference evidence="2" key="1">
    <citation type="submission" date="2023-06" db="EMBL/GenBank/DDBJ databases">
        <authorList>
            <person name="Delattre M."/>
        </authorList>
    </citation>
    <scope>NUCLEOTIDE SEQUENCE</scope>
    <source>
        <strain evidence="2">AF72</strain>
    </source>
</reference>
<keyword evidence="3" id="KW-1185">Reference proteome</keyword>
<dbReference type="PANTHER" id="PTHR14907:SF2">
    <property type="entry name" value="SUPPRESSOR APC DOMAIN-CONTAINING PROTEIN 2"/>
    <property type="match status" value="1"/>
</dbReference>
<dbReference type="AlphaFoldDB" id="A0AA36DAQ8"/>
<dbReference type="EMBL" id="CATQJA010002665">
    <property type="protein sequence ID" value="CAJ0583987.1"/>
    <property type="molecule type" value="Genomic_DNA"/>
</dbReference>
<gene>
    <name evidence="2" type="ORF">MSPICULIGERA_LOCUS22055</name>
</gene>
<comment type="caution">
    <text evidence="2">The sequence shown here is derived from an EMBL/GenBank/DDBJ whole genome shotgun (WGS) entry which is preliminary data.</text>
</comment>
<evidence type="ECO:0000313" key="3">
    <source>
        <dbReference type="Proteomes" id="UP001177023"/>
    </source>
</evidence>
<dbReference type="InterPro" id="IPR026828">
    <property type="entry name" value="SAPC2_1/2"/>
</dbReference>
<evidence type="ECO:0000256" key="1">
    <source>
        <dbReference type="SAM" id="Coils"/>
    </source>
</evidence>
<feature type="non-terminal residue" evidence="2">
    <location>
        <position position="209"/>
    </location>
</feature>
<accession>A0AA36DAQ8</accession>
<proteinExistence type="predicted"/>
<sequence length="209" mass="23833">MARAADGKLTIISLSLSRHPLSAKLVGLHGEEEELIRRGLETANRLAEWYKERKETIERRQRLLEKGCVSLDTAVHEQKLNFLRAHVTELNRRMVALMETSEKGFPTHVNLNKGHMPQPHDDQLVWLHRQNQLLSGEVTEKNKQIEEMKRASQNLSQMSLNGHRHSAMHSQRPTPVQVRPSAFVRPAAHSVSPHQTVSASPVKIYDTLM</sequence>
<protein>
    <submittedName>
        <fullName evidence="2">Uncharacterized protein</fullName>
    </submittedName>
</protein>
<dbReference type="PANTHER" id="PTHR14907">
    <property type="entry name" value="FI14130P"/>
    <property type="match status" value="1"/>
</dbReference>
<name>A0AA36DAQ8_9BILA</name>
<evidence type="ECO:0000313" key="2">
    <source>
        <dbReference type="EMBL" id="CAJ0583987.1"/>
    </source>
</evidence>
<feature type="coiled-coil region" evidence="1">
    <location>
        <begin position="131"/>
        <end position="161"/>
    </location>
</feature>
<organism evidence="2 3">
    <name type="scientific">Mesorhabditis spiculigera</name>
    <dbReference type="NCBI Taxonomy" id="96644"/>
    <lineage>
        <taxon>Eukaryota</taxon>
        <taxon>Metazoa</taxon>
        <taxon>Ecdysozoa</taxon>
        <taxon>Nematoda</taxon>
        <taxon>Chromadorea</taxon>
        <taxon>Rhabditida</taxon>
        <taxon>Rhabditina</taxon>
        <taxon>Rhabditomorpha</taxon>
        <taxon>Rhabditoidea</taxon>
        <taxon>Rhabditidae</taxon>
        <taxon>Mesorhabditinae</taxon>
        <taxon>Mesorhabditis</taxon>
    </lineage>
</organism>
<dbReference type="Pfam" id="PF11414">
    <property type="entry name" value="Suppressor_APC"/>
    <property type="match status" value="1"/>
</dbReference>
<keyword evidence="1" id="KW-0175">Coiled coil</keyword>